<dbReference type="EMBL" id="CH933815">
    <property type="protein sequence ID" value="KRG07591.1"/>
    <property type="molecule type" value="Genomic_DNA"/>
</dbReference>
<dbReference type="Proteomes" id="UP000009192">
    <property type="component" value="Unassembled WGS sequence"/>
</dbReference>
<gene>
    <name evidence="2" type="primary">Dmoj\GI26286</name>
    <name evidence="2" type="ORF">Dmoj_GI26286</name>
</gene>
<evidence type="ECO:0000313" key="2">
    <source>
        <dbReference type="EMBL" id="KRG07591.1"/>
    </source>
</evidence>
<organism evidence="2 3">
    <name type="scientific">Drosophila mojavensis</name>
    <name type="common">Fruit fly</name>
    <dbReference type="NCBI Taxonomy" id="7230"/>
    <lineage>
        <taxon>Eukaryota</taxon>
        <taxon>Metazoa</taxon>
        <taxon>Ecdysozoa</taxon>
        <taxon>Arthropoda</taxon>
        <taxon>Hexapoda</taxon>
        <taxon>Insecta</taxon>
        <taxon>Pterygota</taxon>
        <taxon>Neoptera</taxon>
        <taxon>Endopterygota</taxon>
        <taxon>Diptera</taxon>
        <taxon>Brachycera</taxon>
        <taxon>Muscomorpha</taxon>
        <taxon>Ephydroidea</taxon>
        <taxon>Drosophilidae</taxon>
        <taxon>Drosophila</taxon>
    </lineage>
</organism>
<keyword evidence="3" id="KW-1185">Reference proteome</keyword>
<feature type="signal peptide" evidence="1">
    <location>
        <begin position="1"/>
        <end position="20"/>
    </location>
</feature>
<dbReference type="AlphaFoldDB" id="A0A0Q9XT98"/>
<reference evidence="2 3" key="1">
    <citation type="journal article" date="2007" name="Nature">
        <title>Evolution of genes and genomes on the Drosophila phylogeny.</title>
        <authorList>
            <consortium name="Drosophila 12 Genomes Consortium"/>
            <person name="Clark A.G."/>
            <person name="Eisen M.B."/>
            <person name="Smith D.R."/>
            <person name="Bergman C.M."/>
            <person name="Oliver B."/>
            <person name="Markow T.A."/>
            <person name="Kaufman T.C."/>
            <person name="Kellis M."/>
            <person name="Gelbart W."/>
            <person name="Iyer V.N."/>
            <person name="Pollard D.A."/>
            <person name="Sackton T.B."/>
            <person name="Larracuente A.M."/>
            <person name="Singh N.D."/>
            <person name="Abad J.P."/>
            <person name="Abt D.N."/>
            <person name="Adryan B."/>
            <person name="Aguade M."/>
            <person name="Akashi H."/>
            <person name="Anderson W.W."/>
            <person name="Aquadro C.F."/>
            <person name="Ardell D.H."/>
            <person name="Arguello R."/>
            <person name="Artieri C.G."/>
            <person name="Barbash D.A."/>
            <person name="Barker D."/>
            <person name="Barsanti P."/>
            <person name="Batterham P."/>
            <person name="Batzoglou S."/>
            <person name="Begun D."/>
            <person name="Bhutkar A."/>
            <person name="Blanco E."/>
            <person name="Bosak S.A."/>
            <person name="Bradley R.K."/>
            <person name="Brand A.D."/>
            <person name="Brent M.R."/>
            <person name="Brooks A.N."/>
            <person name="Brown R.H."/>
            <person name="Butlin R.K."/>
            <person name="Caggese C."/>
            <person name="Calvi B.R."/>
            <person name="Bernardo de Carvalho A."/>
            <person name="Caspi A."/>
            <person name="Castrezana S."/>
            <person name="Celniker S.E."/>
            <person name="Chang J.L."/>
            <person name="Chapple C."/>
            <person name="Chatterji S."/>
            <person name="Chinwalla A."/>
            <person name="Civetta A."/>
            <person name="Clifton S.W."/>
            <person name="Comeron J.M."/>
            <person name="Costello J.C."/>
            <person name="Coyne J.A."/>
            <person name="Daub J."/>
            <person name="David R.G."/>
            <person name="Delcher A.L."/>
            <person name="Delehaunty K."/>
            <person name="Do C.B."/>
            <person name="Ebling H."/>
            <person name="Edwards K."/>
            <person name="Eickbush T."/>
            <person name="Evans J.D."/>
            <person name="Filipski A."/>
            <person name="Findeiss S."/>
            <person name="Freyhult E."/>
            <person name="Fulton L."/>
            <person name="Fulton R."/>
            <person name="Garcia A.C."/>
            <person name="Gardiner A."/>
            <person name="Garfield D.A."/>
            <person name="Garvin B.E."/>
            <person name="Gibson G."/>
            <person name="Gilbert D."/>
            <person name="Gnerre S."/>
            <person name="Godfrey J."/>
            <person name="Good R."/>
            <person name="Gotea V."/>
            <person name="Gravely B."/>
            <person name="Greenberg A.J."/>
            <person name="Griffiths-Jones S."/>
            <person name="Gross S."/>
            <person name="Guigo R."/>
            <person name="Gustafson E.A."/>
            <person name="Haerty W."/>
            <person name="Hahn M.W."/>
            <person name="Halligan D.L."/>
            <person name="Halpern A.L."/>
            <person name="Halter G.M."/>
            <person name="Han M.V."/>
            <person name="Heger A."/>
            <person name="Hillier L."/>
            <person name="Hinrichs A.S."/>
            <person name="Holmes I."/>
            <person name="Hoskins R.A."/>
            <person name="Hubisz M.J."/>
            <person name="Hultmark D."/>
            <person name="Huntley M.A."/>
            <person name="Jaffe D.B."/>
            <person name="Jagadeeshan S."/>
            <person name="Jeck W.R."/>
            <person name="Johnson J."/>
            <person name="Jones C.D."/>
            <person name="Jordan W.C."/>
            <person name="Karpen G.H."/>
            <person name="Kataoka E."/>
            <person name="Keightley P.D."/>
            <person name="Kheradpour P."/>
            <person name="Kirkness E.F."/>
            <person name="Koerich L.B."/>
            <person name="Kristiansen K."/>
            <person name="Kudrna D."/>
            <person name="Kulathinal R.J."/>
            <person name="Kumar S."/>
            <person name="Kwok R."/>
            <person name="Lander E."/>
            <person name="Langley C.H."/>
            <person name="Lapoint R."/>
            <person name="Lazzaro B.P."/>
            <person name="Lee S.J."/>
            <person name="Levesque L."/>
            <person name="Li R."/>
            <person name="Lin C.F."/>
            <person name="Lin M.F."/>
            <person name="Lindblad-Toh K."/>
            <person name="Llopart A."/>
            <person name="Long M."/>
            <person name="Low L."/>
            <person name="Lozovsky E."/>
            <person name="Lu J."/>
            <person name="Luo M."/>
            <person name="Machado C.A."/>
            <person name="Makalowski W."/>
            <person name="Marzo M."/>
            <person name="Matsuda M."/>
            <person name="Matzkin L."/>
            <person name="McAllister B."/>
            <person name="McBride C.S."/>
            <person name="McKernan B."/>
            <person name="McKernan K."/>
            <person name="Mendez-Lago M."/>
            <person name="Minx P."/>
            <person name="Mollenhauer M.U."/>
            <person name="Montooth K."/>
            <person name="Mount S.M."/>
            <person name="Mu X."/>
            <person name="Myers E."/>
            <person name="Negre B."/>
            <person name="Newfeld S."/>
            <person name="Nielsen R."/>
            <person name="Noor M.A."/>
            <person name="O'Grady P."/>
            <person name="Pachter L."/>
            <person name="Papaceit M."/>
            <person name="Parisi M.J."/>
            <person name="Parisi M."/>
            <person name="Parts L."/>
            <person name="Pedersen J.S."/>
            <person name="Pesole G."/>
            <person name="Phillippy A.M."/>
            <person name="Ponting C.P."/>
            <person name="Pop M."/>
            <person name="Porcelli D."/>
            <person name="Powell J.R."/>
            <person name="Prohaska S."/>
            <person name="Pruitt K."/>
            <person name="Puig M."/>
            <person name="Quesneville H."/>
            <person name="Ram K.R."/>
            <person name="Rand D."/>
            <person name="Rasmussen M.D."/>
            <person name="Reed L.K."/>
            <person name="Reenan R."/>
            <person name="Reily A."/>
            <person name="Remington K.A."/>
            <person name="Rieger T.T."/>
            <person name="Ritchie M.G."/>
            <person name="Robin C."/>
            <person name="Rogers Y.H."/>
            <person name="Rohde C."/>
            <person name="Rozas J."/>
            <person name="Rubenfield M.J."/>
            <person name="Ruiz A."/>
            <person name="Russo S."/>
            <person name="Salzberg S.L."/>
            <person name="Sanchez-Gracia A."/>
            <person name="Saranga D.J."/>
            <person name="Sato H."/>
            <person name="Schaeffer S.W."/>
            <person name="Schatz M.C."/>
            <person name="Schlenke T."/>
            <person name="Schwartz R."/>
            <person name="Segarra C."/>
            <person name="Singh R.S."/>
            <person name="Sirot L."/>
            <person name="Sirota M."/>
            <person name="Sisneros N.B."/>
            <person name="Smith C.D."/>
            <person name="Smith T.F."/>
            <person name="Spieth J."/>
            <person name="Stage D.E."/>
            <person name="Stark A."/>
            <person name="Stephan W."/>
            <person name="Strausberg R.L."/>
            <person name="Strempel S."/>
            <person name="Sturgill D."/>
            <person name="Sutton G."/>
            <person name="Sutton G.G."/>
            <person name="Tao W."/>
            <person name="Teichmann S."/>
            <person name="Tobari Y.N."/>
            <person name="Tomimura Y."/>
            <person name="Tsolas J.M."/>
            <person name="Valente V.L."/>
            <person name="Venter E."/>
            <person name="Venter J.C."/>
            <person name="Vicario S."/>
            <person name="Vieira F.G."/>
            <person name="Vilella A.J."/>
            <person name="Villasante A."/>
            <person name="Walenz B."/>
            <person name="Wang J."/>
            <person name="Wasserman M."/>
            <person name="Watts T."/>
            <person name="Wilson D."/>
            <person name="Wilson R.K."/>
            <person name="Wing R.A."/>
            <person name="Wolfner M.F."/>
            <person name="Wong A."/>
            <person name="Wong G.K."/>
            <person name="Wu C.I."/>
            <person name="Wu G."/>
            <person name="Yamamoto D."/>
            <person name="Yang H.P."/>
            <person name="Yang S.P."/>
            <person name="Yorke J.A."/>
            <person name="Yoshida K."/>
            <person name="Zdobnov E."/>
            <person name="Zhang P."/>
            <person name="Zhang Y."/>
            <person name="Zimin A.V."/>
            <person name="Baldwin J."/>
            <person name="Abdouelleil A."/>
            <person name="Abdulkadir J."/>
            <person name="Abebe A."/>
            <person name="Abera B."/>
            <person name="Abreu J."/>
            <person name="Acer S.C."/>
            <person name="Aftuck L."/>
            <person name="Alexander A."/>
            <person name="An P."/>
            <person name="Anderson E."/>
            <person name="Anderson S."/>
            <person name="Arachi H."/>
            <person name="Azer M."/>
            <person name="Bachantsang P."/>
            <person name="Barry A."/>
            <person name="Bayul T."/>
            <person name="Berlin A."/>
            <person name="Bessette D."/>
            <person name="Bloom T."/>
            <person name="Blye J."/>
            <person name="Boguslavskiy L."/>
            <person name="Bonnet C."/>
            <person name="Boukhgalter B."/>
            <person name="Bourzgui I."/>
            <person name="Brown A."/>
            <person name="Cahill P."/>
            <person name="Channer S."/>
            <person name="Cheshatsang Y."/>
            <person name="Chuda L."/>
            <person name="Citroen M."/>
            <person name="Collymore A."/>
            <person name="Cooke P."/>
            <person name="Costello M."/>
            <person name="D'Aco K."/>
            <person name="Daza R."/>
            <person name="De Haan G."/>
            <person name="DeGray S."/>
            <person name="DeMaso C."/>
            <person name="Dhargay N."/>
            <person name="Dooley K."/>
            <person name="Dooley E."/>
            <person name="Doricent M."/>
            <person name="Dorje P."/>
            <person name="Dorjee K."/>
            <person name="Dupes A."/>
            <person name="Elong R."/>
            <person name="Falk J."/>
            <person name="Farina A."/>
            <person name="Faro S."/>
            <person name="Ferguson D."/>
            <person name="Fisher S."/>
            <person name="Foley C.D."/>
            <person name="Franke A."/>
            <person name="Friedrich D."/>
            <person name="Gadbois L."/>
            <person name="Gearin G."/>
            <person name="Gearin C.R."/>
            <person name="Giannoukos G."/>
            <person name="Goode T."/>
            <person name="Graham J."/>
            <person name="Grandbois E."/>
            <person name="Grewal S."/>
            <person name="Gyaltsen K."/>
            <person name="Hafez N."/>
            <person name="Hagos B."/>
            <person name="Hall J."/>
            <person name="Henson C."/>
            <person name="Hollinger A."/>
            <person name="Honan T."/>
            <person name="Huard M.D."/>
            <person name="Hughes L."/>
            <person name="Hurhula B."/>
            <person name="Husby M.E."/>
            <person name="Kamat A."/>
            <person name="Kanga B."/>
            <person name="Kashin S."/>
            <person name="Khazanovich D."/>
            <person name="Kisner P."/>
            <person name="Lance K."/>
            <person name="Lara M."/>
            <person name="Lee W."/>
            <person name="Lennon N."/>
            <person name="Letendre F."/>
            <person name="LeVine R."/>
            <person name="Lipovsky A."/>
            <person name="Liu X."/>
            <person name="Liu J."/>
            <person name="Liu S."/>
            <person name="Lokyitsang T."/>
            <person name="Lokyitsang Y."/>
            <person name="Lubonja R."/>
            <person name="Lui A."/>
            <person name="MacDonald P."/>
            <person name="Magnisalis V."/>
            <person name="Maru K."/>
            <person name="Matthews C."/>
            <person name="McCusker W."/>
            <person name="McDonough S."/>
            <person name="Mehta T."/>
            <person name="Meldrim J."/>
            <person name="Meneus L."/>
            <person name="Mihai O."/>
            <person name="Mihalev A."/>
            <person name="Mihova T."/>
            <person name="Mittelman R."/>
            <person name="Mlenga V."/>
            <person name="Montmayeur A."/>
            <person name="Mulrain L."/>
            <person name="Navidi A."/>
            <person name="Naylor J."/>
            <person name="Negash T."/>
            <person name="Nguyen T."/>
            <person name="Nguyen N."/>
            <person name="Nicol R."/>
            <person name="Norbu C."/>
            <person name="Norbu N."/>
            <person name="Novod N."/>
            <person name="O'Neill B."/>
            <person name="Osman S."/>
            <person name="Markiewicz E."/>
            <person name="Oyono O.L."/>
            <person name="Patti C."/>
            <person name="Phunkhang P."/>
            <person name="Pierre F."/>
            <person name="Priest M."/>
            <person name="Raghuraman S."/>
            <person name="Rege F."/>
            <person name="Reyes R."/>
            <person name="Rise C."/>
            <person name="Rogov P."/>
            <person name="Ross K."/>
            <person name="Ryan E."/>
            <person name="Settipalli S."/>
            <person name="Shea T."/>
            <person name="Sherpa N."/>
            <person name="Shi L."/>
            <person name="Shih D."/>
            <person name="Sparrow T."/>
            <person name="Spaulding J."/>
            <person name="Stalker J."/>
            <person name="Stange-Thomann N."/>
            <person name="Stavropoulos S."/>
            <person name="Stone C."/>
            <person name="Strader C."/>
            <person name="Tesfaye S."/>
            <person name="Thomson T."/>
            <person name="Thoulutsang Y."/>
            <person name="Thoulutsang D."/>
            <person name="Topham K."/>
            <person name="Topping I."/>
            <person name="Tsamla T."/>
            <person name="Vassiliev H."/>
            <person name="Vo A."/>
            <person name="Wangchuk T."/>
            <person name="Wangdi T."/>
            <person name="Weiand M."/>
            <person name="Wilkinson J."/>
            <person name="Wilson A."/>
            <person name="Yadav S."/>
            <person name="Young G."/>
            <person name="Yu Q."/>
            <person name="Zembek L."/>
            <person name="Zhong D."/>
            <person name="Zimmer A."/>
            <person name="Zwirko Z."/>
            <person name="Jaffe D.B."/>
            <person name="Alvarez P."/>
            <person name="Brockman W."/>
            <person name="Butler J."/>
            <person name="Chin C."/>
            <person name="Gnerre S."/>
            <person name="Grabherr M."/>
            <person name="Kleber M."/>
            <person name="Mauceli E."/>
            <person name="MacCallum I."/>
        </authorList>
    </citation>
    <scope>NUCLEOTIDE SEQUENCE [LARGE SCALE GENOMIC DNA]</scope>
    <source>
        <strain evidence="3">Tucson 15081-1352.22</strain>
    </source>
</reference>
<proteinExistence type="predicted"/>
<sequence>MIPVTISVLVLSVHLDHMSAYTNPPKTPNLSNRLVPKHMSFYQKVSTLSTCFML</sequence>
<feature type="chain" id="PRO_5006388186" evidence="1">
    <location>
        <begin position="21"/>
        <end position="54"/>
    </location>
</feature>
<keyword evidence="1" id="KW-0732">Signal</keyword>
<name>A0A0Q9XT98_DROMO</name>
<protein>
    <submittedName>
        <fullName evidence="2">Uncharacterized protein, isoform B</fullName>
    </submittedName>
</protein>
<evidence type="ECO:0000313" key="3">
    <source>
        <dbReference type="Proteomes" id="UP000009192"/>
    </source>
</evidence>
<accession>A0A0Q9XT98</accession>
<evidence type="ECO:0000256" key="1">
    <source>
        <dbReference type="SAM" id="SignalP"/>
    </source>
</evidence>